<sequence length="404" mass="46055">MKQEADLTRPEHGCWQATRKCSTDTLALTDAPAIIFISTTQADNTPSTRKTHDALATKLSIPTFFWQAKVQNASGYFYGCDATAADPQYVTLSHFLIKYATGANRENGLDKAYDWHKQSFLTVHNPGKQTTLICVDVAPSLHIQILQLVQAHPVAELISHPFVIHASILEHIVTLYDKAIWDFRDFVRAQEKERPTVENPDPDYVGMHELARHVMHSSEVSETALNVIDSILEELDRYQTKHQQDLNPAPEIRLQRSLLKGMHLRSRALEERLRNEINLAFHISTQADSLVQQKIATLSQRDSNATRTISILGLVFLPGTFISAIFSMSFFNYQQPANDSPGSWAMSPKFWIYWVVAIPVTAITIGVWWYWQQKTQKLEVRDKKKQLRSCIVQIDSKETKTFSY</sequence>
<evidence type="ECO:0000313" key="2">
    <source>
        <dbReference type="EMBL" id="KAF7186105.1"/>
    </source>
</evidence>
<proteinExistence type="predicted"/>
<evidence type="ECO:0000256" key="1">
    <source>
        <dbReference type="SAM" id="Phobius"/>
    </source>
</evidence>
<dbReference type="AlphaFoldDB" id="A0A8H6R6D7"/>
<dbReference type="OrthoDB" id="2830640at2759"/>
<organism evidence="2 3">
    <name type="scientific">Pseudocercospora fuligena</name>
    <dbReference type="NCBI Taxonomy" id="685502"/>
    <lineage>
        <taxon>Eukaryota</taxon>
        <taxon>Fungi</taxon>
        <taxon>Dikarya</taxon>
        <taxon>Ascomycota</taxon>
        <taxon>Pezizomycotina</taxon>
        <taxon>Dothideomycetes</taxon>
        <taxon>Dothideomycetidae</taxon>
        <taxon>Mycosphaerellales</taxon>
        <taxon>Mycosphaerellaceae</taxon>
        <taxon>Pseudocercospora</taxon>
    </lineage>
</organism>
<keyword evidence="3" id="KW-1185">Reference proteome</keyword>
<protein>
    <submittedName>
        <fullName evidence="2">Notoamide biosynthesis cluster protein M</fullName>
    </submittedName>
</protein>
<keyword evidence="1" id="KW-1133">Transmembrane helix</keyword>
<gene>
    <name evidence="2" type="ORF">HII31_12566</name>
</gene>
<name>A0A8H6R6D7_9PEZI</name>
<feature type="transmembrane region" description="Helical" evidence="1">
    <location>
        <begin position="351"/>
        <end position="371"/>
    </location>
</feature>
<reference evidence="2" key="1">
    <citation type="submission" date="2020-04" db="EMBL/GenBank/DDBJ databases">
        <title>Draft genome resource of the tomato pathogen Pseudocercospora fuligena.</title>
        <authorList>
            <person name="Zaccaron A."/>
        </authorList>
    </citation>
    <scope>NUCLEOTIDE SEQUENCE</scope>
    <source>
        <strain evidence="2">PF001</strain>
    </source>
</reference>
<dbReference type="Proteomes" id="UP000660729">
    <property type="component" value="Unassembled WGS sequence"/>
</dbReference>
<feature type="transmembrane region" description="Helical" evidence="1">
    <location>
        <begin position="309"/>
        <end position="331"/>
    </location>
</feature>
<keyword evidence="1" id="KW-0812">Transmembrane</keyword>
<dbReference type="EMBL" id="JABCIY010000268">
    <property type="protein sequence ID" value="KAF7186105.1"/>
    <property type="molecule type" value="Genomic_DNA"/>
</dbReference>
<comment type="caution">
    <text evidence="2">The sequence shown here is derived from an EMBL/GenBank/DDBJ whole genome shotgun (WGS) entry which is preliminary data.</text>
</comment>
<dbReference type="Gene3D" id="1.20.58.340">
    <property type="entry name" value="Magnesium transport protein CorA, transmembrane region"/>
    <property type="match status" value="1"/>
</dbReference>
<accession>A0A8H6R6D7</accession>
<keyword evidence="1" id="KW-0472">Membrane</keyword>
<evidence type="ECO:0000313" key="3">
    <source>
        <dbReference type="Proteomes" id="UP000660729"/>
    </source>
</evidence>